<keyword evidence="4" id="KW-0819">tRNA processing</keyword>
<proteinExistence type="inferred from homology"/>
<comment type="subcellular location">
    <subcellularLocation>
        <location evidence="1">Nucleus</location>
    </subcellularLocation>
</comment>
<evidence type="ECO:0000256" key="2">
    <source>
        <dbReference type="ARBA" id="ARBA00008320"/>
    </source>
</evidence>
<evidence type="ECO:0000313" key="8">
    <source>
        <dbReference type="Proteomes" id="UP000034841"/>
    </source>
</evidence>
<dbReference type="AlphaFoldDB" id="A0A0F8BRR6"/>
<sequence>MGTVVQPNQWIALCVPSGNLRVMQATPNTLTHANAATVRCRTISLGKYGTFPSNLIIYRPFHLTYEVQDKLDNEDFCRLRVVSAAELQADIVAEENGMEDSDLLDSNPNAIRIGGGEELSLVDTESGVEVARSNMEILDDSAAQTLSMEEIEELKKDGKEAGRDLIKKLMLSHMAIDKKTQFSLEKYKLLKTKKYIRRFQVLPLDTPQLAQFLLEEKRDASKILELRQEILALLGCWADVHYTTNENGETVEESKEKVANVIQTEDVKVEEGKADPSQIVGEKIGGGRYLVVDETGGLLVTTMAERMGILNPLAPEEILQKALAEDKPHEETSVPEKPTVDADIDAAEAEAMDVDTDMAMNNELSEKDLPEHYHKDDLEVPFAGSNTLTLVHANGQPNLSVLRFYNYDMSIPNPPYSTQPLYSRLLTINWLQLLSPEKDHVYTDTPASMSDEELAAIKASRRGTYHRKRRRWARTRYIVDSTRAGGFAGLVVASTMDPVSVLRATLPLLAPGAPVAVYSPTIEPLAALTDCFSVPRRGAWVASPPPEAVGKSVEKLERWQGSEDFPINPSLLVGPSVQSSRARHWQVLPGRTHPLMTSRGGAEGYIFTGWRAVPVQGQIAARGLYKRRRTEAA</sequence>
<evidence type="ECO:0000256" key="1">
    <source>
        <dbReference type="ARBA" id="ARBA00004123"/>
    </source>
</evidence>
<dbReference type="OrthoDB" id="10254665at2759"/>
<keyword evidence="7" id="KW-0808">Transferase</keyword>
<gene>
    <name evidence="7" type="primary">trm6</name>
    <name evidence="7" type="ORF">CFO_g2375</name>
</gene>
<comment type="similarity">
    <text evidence="2">Belongs to the TRM6/GCD10 family.</text>
</comment>
<keyword evidence="7" id="KW-0489">Methyltransferase</keyword>
<dbReference type="Pfam" id="PF04189">
    <property type="entry name" value="Gcd10p"/>
    <property type="match status" value="1"/>
</dbReference>
<dbReference type="PANTHER" id="PTHR12945">
    <property type="entry name" value="TRANSLATION INITIATION FACTOR EIF3-RELATED"/>
    <property type="match status" value="1"/>
</dbReference>
<dbReference type="Proteomes" id="UP000034841">
    <property type="component" value="Unassembled WGS sequence"/>
</dbReference>
<dbReference type="EMBL" id="LBBL01000107">
    <property type="protein sequence ID" value="KKF95263.1"/>
    <property type="molecule type" value="Genomic_DNA"/>
</dbReference>
<accession>A0A0F8BRR6</accession>
<protein>
    <recommendedName>
        <fullName evidence="3">tRNA (adenine(58)-N(1))-methyltransferase non-catalytic subunit TRM6</fullName>
    </recommendedName>
    <alternativeName>
        <fullName evidence="6">tRNA(m1A58)-methyltransferase subunit TRM6</fullName>
    </alternativeName>
</protein>
<dbReference type="GO" id="GO:0005634">
    <property type="term" value="C:nucleus"/>
    <property type="evidence" value="ECO:0007669"/>
    <property type="project" value="UniProtKB-SubCell"/>
</dbReference>
<dbReference type="PANTHER" id="PTHR12945:SF0">
    <property type="entry name" value="TRNA (ADENINE(58)-N(1))-METHYLTRANSFERASE NON-CATALYTIC SUBUNIT TRM6"/>
    <property type="match status" value="1"/>
</dbReference>
<evidence type="ECO:0000313" key="7">
    <source>
        <dbReference type="EMBL" id="KKF95263.1"/>
    </source>
</evidence>
<keyword evidence="5" id="KW-0539">Nucleus</keyword>
<evidence type="ECO:0000256" key="3">
    <source>
        <dbReference type="ARBA" id="ARBA00021704"/>
    </source>
</evidence>
<comment type="caution">
    <text evidence="7">The sequence shown here is derived from an EMBL/GenBank/DDBJ whole genome shotgun (WGS) entry which is preliminary data.</text>
</comment>
<evidence type="ECO:0000256" key="6">
    <source>
        <dbReference type="ARBA" id="ARBA00032319"/>
    </source>
</evidence>
<evidence type="ECO:0000256" key="4">
    <source>
        <dbReference type="ARBA" id="ARBA00022694"/>
    </source>
</evidence>
<dbReference type="GO" id="GO:0030488">
    <property type="term" value="P:tRNA methylation"/>
    <property type="evidence" value="ECO:0007669"/>
    <property type="project" value="InterPro"/>
</dbReference>
<reference evidence="7 8" key="1">
    <citation type="submission" date="2015-04" db="EMBL/GenBank/DDBJ databases">
        <title>Genome sequence of Ceratocystis platani, a major pathogen of plane trees.</title>
        <authorList>
            <person name="Belbahri L."/>
        </authorList>
    </citation>
    <scope>NUCLEOTIDE SEQUENCE [LARGE SCALE GENOMIC DNA]</scope>
    <source>
        <strain evidence="7 8">CFO</strain>
    </source>
</reference>
<organism evidence="7 8">
    <name type="scientific">Ceratocystis fimbriata f. sp. platani</name>
    <dbReference type="NCBI Taxonomy" id="88771"/>
    <lineage>
        <taxon>Eukaryota</taxon>
        <taxon>Fungi</taxon>
        <taxon>Dikarya</taxon>
        <taxon>Ascomycota</taxon>
        <taxon>Pezizomycotina</taxon>
        <taxon>Sordariomycetes</taxon>
        <taxon>Hypocreomycetidae</taxon>
        <taxon>Microascales</taxon>
        <taxon>Ceratocystidaceae</taxon>
        <taxon>Ceratocystis</taxon>
    </lineage>
</organism>
<name>A0A0F8BRR6_CERFI</name>
<dbReference type="GO" id="GO:0031515">
    <property type="term" value="C:tRNA (m1A) methyltransferase complex"/>
    <property type="evidence" value="ECO:0007669"/>
    <property type="project" value="InterPro"/>
</dbReference>
<evidence type="ECO:0000256" key="5">
    <source>
        <dbReference type="ARBA" id="ARBA00023242"/>
    </source>
</evidence>
<dbReference type="InterPro" id="IPR017423">
    <property type="entry name" value="TRM6"/>
</dbReference>
<dbReference type="GO" id="GO:0008168">
    <property type="term" value="F:methyltransferase activity"/>
    <property type="evidence" value="ECO:0007669"/>
    <property type="project" value="UniProtKB-KW"/>
</dbReference>
<keyword evidence="8" id="KW-1185">Reference proteome</keyword>